<comment type="caution">
    <text evidence="3">The sequence shown here is derived from an EMBL/GenBank/DDBJ whole genome shotgun (WGS) entry which is preliminary data.</text>
</comment>
<dbReference type="Pfam" id="PF16537">
    <property type="entry name" value="T2SSB"/>
    <property type="match status" value="1"/>
</dbReference>
<feature type="domain" description="Type II secretion system protein GspB C-terminal" evidence="2">
    <location>
        <begin position="164"/>
        <end position="221"/>
    </location>
</feature>
<sequence length="223" mass="23641">MSMILDALKKADAERHLGELPGLHSRAVPGLAPSHPASLWQRRATWLALAGLCLALLVLAWWLNRPVVPVALIAQPQAHPLQPVEVGASSAQLAADVAVPPPLARPVPKPAPRPAPKPIPALRTEPALPAAPVMVAGTTVPSTTAPSGPMLTLATLPPNLQRELPPLAIGGSMYSDNPADRMLLIDKRLVHEGDEVAPGLVLESLMPKSAILRYKGMRFRIAF</sequence>
<organism evidence="3 4">
    <name type="scientific">Actimicrobium antarcticum</name>
    <dbReference type="NCBI Taxonomy" id="1051899"/>
    <lineage>
        <taxon>Bacteria</taxon>
        <taxon>Pseudomonadati</taxon>
        <taxon>Pseudomonadota</taxon>
        <taxon>Betaproteobacteria</taxon>
        <taxon>Burkholderiales</taxon>
        <taxon>Oxalobacteraceae</taxon>
        <taxon>Actimicrobium</taxon>
    </lineage>
</organism>
<dbReference type="EMBL" id="BAAAZE010000002">
    <property type="protein sequence ID" value="GAA4012974.1"/>
    <property type="molecule type" value="Genomic_DNA"/>
</dbReference>
<accession>A0ABP7SLF8</accession>
<keyword evidence="1" id="KW-1133">Transmembrane helix</keyword>
<dbReference type="RefSeq" id="WP_344761513.1">
    <property type="nucleotide sequence ID" value="NZ_BAAAZE010000002.1"/>
</dbReference>
<evidence type="ECO:0000256" key="1">
    <source>
        <dbReference type="SAM" id="Phobius"/>
    </source>
</evidence>
<proteinExistence type="predicted"/>
<evidence type="ECO:0000313" key="4">
    <source>
        <dbReference type="Proteomes" id="UP001501353"/>
    </source>
</evidence>
<keyword evidence="4" id="KW-1185">Reference proteome</keyword>
<name>A0ABP7SLF8_9BURK</name>
<dbReference type="InterPro" id="IPR032389">
    <property type="entry name" value="GspB_C"/>
</dbReference>
<dbReference type="Proteomes" id="UP001501353">
    <property type="component" value="Unassembled WGS sequence"/>
</dbReference>
<evidence type="ECO:0000259" key="2">
    <source>
        <dbReference type="Pfam" id="PF16537"/>
    </source>
</evidence>
<reference evidence="4" key="1">
    <citation type="journal article" date="2019" name="Int. J. Syst. Evol. Microbiol.">
        <title>The Global Catalogue of Microorganisms (GCM) 10K type strain sequencing project: providing services to taxonomists for standard genome sequencing and annotation.</title>
        <authorList>
            <consortium name="The Broad Institute Genomics Platform"/>
            <consortium name="The Broad Institute Genome Sequencing Center for Infectious Disease"/>
            <person name="Wu L."/>
            <person name="Ma J."/>
        </authorList>
    </citation>
    <scope>NUCLEOTIDE SEQUENCE [LARGE SCALE GENOMIC DNA]</scope>
    <source>
        <strain evidence="4">JCM 16673</strain>
    </source>
</reference>
<evidence type="ECO:0000313" key="3">
    <source>
        <dbReference type="EMBL" id="GAA4012974.1"/>
    </source>
</evidence>
<gene>
    <name evidence="3" type="ORF">GCM10022212_03670</name>
</gene>
<feature type="transmembrane region" description="Helical" evidence="1">
    <location>
        <begin position="44"/>
        <end position="63"/>
    </location>
</feature>
<protein>
    <recommendedName>
        <fullName evidence="2">Type II secretion system protein GspB C-terminal domain-containing protein</fullName>
    </recommendedName>
</protein>
<keyword evidence="1" id="KW-0472">Membrane</keyword>
<keyword evidence="1" id="KW-0812">Transmembrane</keyword>